<evidence type="ECO:0000313" key="3">
    <source>
        <dbReference type="Proteomes" id="UP001442494"/>
    </source>
</evidence>
<dbReference type="InterPro" id="IPR010328">
    <property type="entry name" value="DUF928"/>
</dbReference>
<comment type="caution">
    <text evidence="2">The sequence shown here is derived from an EMBL/GenBank/DDBJ whole genome shotgun (WGS) entry which is preliminary data.</text>
</comment>
<protein>
    <submittedName>
        <fullName evidence="2">DUF928 domain-containing protein</fullName>
    </submittedName>
</protein>
<gene>
    <name evidence="2" type="ORF">NDI37_17315</name>
</gene>
<dbReference type="EMBL" id="JAMPKK010000039">
    <property type="protein sequence ID" value="MEP0866223.1"/>
    <property type="molecule type" value="Genomic_DNA"/>
</dbReference>
<sequence length="278" mass="30531">MNRLQLPRQKLILTSAFALFLVSNTFYITHSPAQPPVSSLISAVRFVPPTVPPEGQRDAPKGRPRGGGTRGGDRLSLTALVPVTEETLAARIAGNQARLSNEKSVLALTVAEYPALWFYVPFALSGDRPITFVLQEYQGKEHQGKEIYKTTFSVSQAQPGLVQFRLPANAAPLEIGKMYHWFFAISSDAEESVYVDGFIQRIAPPETLATQLQQSTPRDRAALYAANGIWHDALDTLAQLRSANPQDAKLTTDWENLFKAIGLNAIAKEPIVQCCTPN</sequence>
<accession>A0ABV0JRY0</accession>
<dbReference type="Proteomes" id="UP001442494">
    <property type="component" value="Unassembled WGS sequence"/>
</dbReference>
<name>A0ABV0JRY0_9CYAN</name>
<dbReference type="RefSeq" id="WP_190426528.1">
    <property type="nucleotide sequence ID" value="NZ_JAMPKK010000039.1"/>
</dbReference>
<proteinExistence type="predicted"/>
<evidence type="ECO:0000256" key="1">
    <source>
        <dbReference type="SAM" id="MobiDB-lite"/>
    </source>
</evidence>
<organism evidence="2 3">
    <name type="scientific">Funiculus sociatus GB2-A5</name>
    <dbReference type="NCBI Taxonomy" id="2933946"/>
    <lineage>
        <taxon>Bacteria</taxon>
        <taxon>Bacillati</taxon>
        <taxon>Cyanobacteriota</taxon>
        <taxon>Cyanophyceae</taxon>
        <taxon>Coleofasciculales</taxon>
        <taxon>Coleofasciculaceae</taxon>
        <taxon>Funiculus</taxon>
    </lineage>
</organism>
<keyword evidence="3" id="KW-1185">Reference proteome</keyword>
<reference evidence="2 3" key="1">
    <citation type="submission" date="2022-04" db="EMBL/GenBank/DDBJ databases">
        <title>Positive selection, recombination, and allopatry shape intraspecific diversity of widespread and dominant cyanobacteria.</title>
        <authorList>
            <person name="Wei J."/>
            <person name="Shu W."/>
            <person name="Hu C."/>
        </authorList>
    </citation>
    <scope>NUCLEOTIDE SEQUENCE [LARGE SCALE GENOMIC DNA]</scope>
    <source>
        <strain evidence="2 3">GB2-A5</strain>
    </source>
</reference>
<dbReference type="Pfam" id="PF06051">
    <property type="entry name" value="DUF928"/>
    <property type="match status" value="1"/>
</dbReference>
<feature type="region of interest" description="Disordered" evidence="1">
    <location>
        <begin position="49"/>
        <end position="76"/>
    </location>
</feature>
<evidence type="ECO:0000313" key="2">
    <source>
        <dbReference type="EMBL" id="MEP0866223.1"/>
    </source>
</evidence>